<evidence type="ECO:0000256" key="2">
    <source>
        <dbReference type="ARBA" id="ARBA00022692"/>
    </source>
</evidence>
<gene>
    <name evidence="6" type="ORF">DF3PB_4560001</name>
</gene>
<keyword evidence="2" id="KW-0812">Transmembrane</keyword>
<dbReference type="GO" id="GO:0005886">
    <property type="term" value="C:plasma membrane"/>
    <property type="evidence" value="ECO:0007669"/>
    <property type="project" value="InterPro"/>
</dbReference>
<evidence type="ECO:0000313" key="6">
    <source>
        <dbReference type="EMBL" id="SUS07534.1"/>
    </source>
</evidence>
<dbReference type="Pfam" id="PF04357">
    <property type="entry name" value="TamB"/>
    <property type="match status" value="1"/>
</dbReference>
<evidence type="ECO:0000256" key="4">
    <source>
        <dbReference type="ARBA" id="ARBA00023136"/>
    </source>
</evidence>
<dbReference type="AlphaFoldDB" id="A0A380TIR5"/>
<dbReference type="PANTHER" id="PTHR36985:SF1">
    <property type="entry name" value="TRANSLOCATION AND ASSEMBLY MODULE SUBUNIT TAMB"/>
    <property type="match status" value="1"/>
</dbReference>
<dbReference type="EMBL" id="UIDG01000397">
    <property type="protein sequence ID" value="SUS07534.1"/>
    <property type="molecule type" value="Genomic_DNA"/>
</dbReference>
<sequence length="930" mass="96148">MAGAAPVVSAEVRHGAEAGAPIRAELQARLADGAVSADAKGSVSSDLATVEGVTVDVAADDLGRLQALVPALGGGSLKLAANAAGPIQALTGSLDLTGRGIAYDTERIETLDAKLTAAAHATAARGAGAAPERVEGMLTATAGGSLGAFDLRGPFTLVPGERLRLPDLALAYADALLANATANVPFDGSPVVGSVRARADTLTPIGRPFGLALAGSLGLTAELGNAGGRQSVRATLAGSGLEYGAAGEVTAPQARIERVDVALDLTDPAAERRLTMNAEANGLVLAAGRLEQTRLAVEGARDAYTVRASTAGDLAGLSQLDTEARVRTGAVQEVALQRLDAIVHGEALRLVKPARLTAEGEQITLRDLVLAYGKARAEADLVKAPARVDGKLTLRNLDLGVVERFAPGTALAGTANAEARLTGTPRQPLLRLKTKVQDFGLSDEKAASSARLNAQLDASVEAGQARAKLTAEGLGRRPLEAELSAPVRFALDPFAAEVPEDGAVRGRVVWQGALAPVMQMLPVDALALAGDADVNLGIGGTVGDPRLSGTIAVTRGSLEVFETGTILRPLDLRIAADGRTFRIDRLEAGDAGRGRLTGTGSIALDGAPRLDLKLEAHDATLVRRDDVTSRLSGTVAMTGTVGEQGVLTARIENEATEIRLVNRLPPAIDTIDIVFADEIKPESHADETAAAGPGWLTLDARVDLPRRVFVRGRGLESEWAGQISVEGPADKPRVRGRLRPVRGTFSLLGKMFTLEDGAIVIDGLDQDISINLTAAYQRADLKALLIVTGTAAKPSIRLSSEPELPQDEVLAQVLFNKASGDLGPVEAVQLAAAAAALASGEPGILDKLRDATGLDRLTVGSATTADGQTTGTVGAGRYVSEGVYVGIEQGTVANSTEVVVEIDLTQSLKARSTTSGDGRNRVGLRWQWDY</sequence>
<organism evidence="6">
    <name type="scientific">metagenome</name>
    <dbReference type="NCBI Taxonomy" id="256318"/>
    <lineage>
        <taxon>unclassified sequences</taxon>
        <taxon>metagenomes</taxon>
    </lineage>
</organism>
<comment type="subcellular location">
    <subcellularLocation>
        <location evidence="1">Membrane</location>
        <topology evidence="1">Single-pass membrane protein</topology>
    </subcellularLocation>
</comment>
<dbReference type="PANTHER" id="PTHR36985">
    <property type="entry name" value="TRANSLOCATION AND ASSEMBLY MODULE SUBUNIT TAMB"/>
    <property type="match status" value="1"/>
</dbReference>
<evidence type="ECO:0000256" key="3">
    <source>
        <dbReference type="ARBA" id="ARBA00022989"/>
    </source>
</evidence>
<accession>A0A380TIR5</accession>
<reference evidence="6" key="1">
    <citation type="submission" date="2018-07" db="EMBL/GenBank/DDBJ databases">
        <authorList>
            <person name="Quirk P.G."/>
            <person name="Krulwich T.A."/>
        </authorList>
    </citation>
    <scope>NUCLEOTIDE SEQUENCE</scope>
</reference>
<keyword evidence="4" id="KW-0472">Membrane</keyword>
<name>A0A380TIR5_9ZZZZ</name>
<evidence type="ECO:0000259" key="5">
    <source>
        <dbReference type="Pfam" id="PF04357"/>
    </source>
</evidence>
<dbReference type="InterPro" id="IPR007452">
    <property type="entry name" value="TamB_C"/>
</dbReference>
<feature type="domain" description="Translocation and assembly module TamB C-terminal" evidence="5">
    <location>
        <begin position="585"/>
        <end position="930"/>
    </location>
</feature>
<proteinExistence type="predicted"/>
<dbReference type="GO" id="GO:0097347">
    <property type="term" value="C:TAM protein secretion complex"/>
    <property type="evidence" value="ECO:0007669"/>
    <property type="project" value="TreeGrafter"/>
</dbReference>
<protein>
    <recommendedName>
        <fullName evidence="5">Translocation and assembly module TamB C-terminal domain-containing protein</fullName>
    </recommendedName>
</protein>
<evidence type="ECO:0000256" key="1">
    <source>
        <dbReference type="ARBA" id="ARBA00004167"/>
    </source>
</evidence>
<keyword evidence="3" id="KW-1133">Transmembrane helix</keyword>
<dbReference type="GO" id="GO:0009306">
    <property type="term" value="P:protein secretion"/>
    <property type="evidence" value="ECO:0007669"/>
    <property type="project" value="InterPro"/>
</dbReference>